<evidence type="ECO:0000313" key="2">
    <source>
        <dbReference type="Proteomes" id="UP000309542"/>
    </source>
</evidence>
<evidence type="ECO:0000313" key="1">
    <source>
        <dbReference type="EMBL" id="TKD53541.1"/>
    </source>
</evidence>
<gene>
    <name evidence="1" type="ORF">FBF73_01630</name>
</gene>
<proteinExistence type="predicted"/>
<dbReference type="Proteomes" id="UP000309542">
    <property type="component" value="Unassembled WGS sequence"/>
</dbReference>
<organism evidence="1 2">
    <name type="scientific">Streptococcus mitis</name>
    <dbReference type="NCBI Taxonomy" id="28037"/>
    <lineage>
        <taxon>Bacteria</taxon>
        <taxon>Bacillati</taxon>
        <taxon>Bacillota</taxon>
        <taxon>Bacilli</taxon>
        <taxon>Lactobacillales</taxon>
        <taxon>Streptococcaceae</taxon>
        <taxon>Streptococcus</taxon>
        <taxon>Streptococcus mitis group</taxon>
    </lineage>
</organism>
<reference evidence="1 2" key="1">
    <citation type="submission" date="2019-04" db="EMBL/GenBank/DDBJ databases">
        <title>Genome sequence of Streptococcus mitis strain ColumbLawn.</title>
        <authorList>
            <person name="Mungovan B.A."/>
            <person name="Maclea K.S."/>
        </authorList>
    </citation>
    <scope>NUCLEOTIDE SEQUENCE [LARGE SCALE GENOMIC DNA]</scope>
    <source>
        <strain evidence="1 2">ColumbLawn</strain>
    </source>
</reference>
<dbReference type="RefSeq" id="WP_136936789.1">
    <property type="nucleotide sequence ID" value="NZ_SWFJ01000002.1"/>
</dbReference>
<protein>
    <submittedName>
        <fullName evidence="1">Uncharacterized protein</fullName>
    </submittedName>
</protein>
<sequence length="250" mass="28713">MKHVKLNTGIPFDIEKFEDKTNKSFPYFQAGKKYALCPSCGSSVQIIGGINNLTQNKERRLYAAHTKNKVRDLNFNEVAKLNCINYKGNNNNWQRIYETRQNIPENQEVLEYINENIDEIASAVEELIGFRCKLKDSRSKVFENLYRSFKVNGGLCIANDQFAPEYIPRMIIERAGPVQCWGAIPIGRTKDCIQRTQTIEGSIDKGQFKPTIEVKFVGTLDHDENPTRLNMKLIIGNEELDMYHISARID</sequence>
<accession>A0A4U1L965</accession>
<dbReference type="AlphaFoldDB" id="A0A4U1L965"/>
<dbReference type="EMBL" id="SWFJ01000002">
    <property type="protein sequence ID" value="TKD53541.1"/>
    <property type="molecule type" value="Genomic_DNA"/>
</dbReference>
<comment type="caution">
    <text evidence="1">The sequence shown here is derived from an EMBL/GenBank/DDBJ whole genome shotgun (WGS) entry which is preliminary data.</text>
</comment>
<name>A0A4U1L965_STRMT</name>